<dbReference type="EMBL" id="BONU01000001">
    <property type="protein sequence ID" value="GIG71789.1"/>
    <property type="molecule type" value="Genomic_DNA"/>
</dbReference>
<feature type="transmembrane region" description="Helical" evidence="2">
    <location>
        <begin position="155"/>
        <end position="180"/>
    </location>
</feature>
<sequence>MSLAARIMRSIGLDHNPLRRTIDRVEAWITVALVVAFMVVVPATIWLTGRAAYSAGVHTEQVERAQRYRAEAVLLADPGSDTTADNPPAHRGAAPMRSGTSTGVRTSARWTGADGREHRGNVLADERARAGQWMPVWTDSRGDLTDPPQQRVQTYINAVAAAILAGVGAVGLAGVIHVLVHRALDVRRMAQWEAAWWQFEPRWTGRS</sequence>
<dbReference type="InterPro" id="IPR039708">
    <property type="entry name" value="MT1774/Rv1733c-like"/>
</dbReference>
<accession>A0A8J3LI91</accession>
<keyword evidence="2" id="KW-1133">Transmembrane helix</keyword>
<protein>
    <recommendedName>
        <fullName evidence="5">Transmembrane protein</fullName>
    </recommendedName>
</protein>
<feature type="transmembrane region" description="Helical" evidence="2">
    <location>
        <begin position="27"/>
        <end position="47"/>
    </location>
</feature>
<feature type="compositionally biased region" description="Polar residues" evidence="1">
    <location>
        <begin position="98"/>
        <end position="109"/>
    </location>
</feature>
<evidence type="ECO:0008006" key="5">
    <source>
        <dbReference type="Google" id="ProtNLM"/>
    </source>
</evidence>
<dbReference type="PANTHER" id="PTHR42305">
    <property type="entry name" value="MEMBRANE PROTEIN RV1733C-RELATED"/>
    <property type="match status" value="1"/>
</dbReference>
<keyword evidence="2" id="KW-0812">Transmembrane</keyword>
<proteinExistence type="predicted"/>
<gene>
    <name evidence="3" type="ORF">Pfl04_01930</name>
</gene>
<dbReference type="AlphaFoldDB" id="A0A8J3LI91"/>
<feature type="region of interest" description="Disordered" evidence="1">
    <location>
        <begin position="78"/>
        <end position="116"/>
    </location>
</feature>
<evidence type="ECO:0000256" key="2">
    <source>
        <dbReference type="SAM" id="Phobius"/>
    </source>
</evidence>
<reference evidence="3" key="1">
    <citation type="submission" date="2021-01" db="EMBL/GenBank/DDBJ databases">
        <title>Whole genome shotgun sequence of Planosporangium flavigriseum NBRC 105377.</title>
        <authorList>
            <person name="Komaki H."/>
            <person name="Tamura T."/>
        </authorList>
    </citation>
    <scope>NUCLEOTIDE SEQUENCE</scope>
    <source>
        <strain evidence="3">NBRC 105377</strain>
    </source>
</reference>
<comment type="caution">
    <text evidence="3">The sequence shown here is derived from an EMBL/GenBank/DDBJ whole genome shotgun (WGS) entry which is preliminary data.</text>
</comment>
<keyword evidence="4" id="KW-1185">Reference proteome</keyword>
<keyword evidence="2" id="KW-0472">Membrane</keyword>
<evidence type="ECO:0000313" key="3">
    <source>
        <dbReference type="EMBL" id="GIG71789.1"/>
    </source>
</evidence>
<evidence type="ECO:0000313" key="4">
    <source>
        <dbReference type="Proteomes" id="UP000653674"/>
    </source>
</evidence>
<dbReference type="PANTHER" id="PTHR42305:SF1">
    <property type="entry name" value="MEMBRANE PROTEIN RV1733C-RELATED"/>
    <property type="match status" value="1"/>
</dbReference>
<name>A0A8J3LI91_9ACTN</name>
<organism evidence="3 4">
    <name type="scientific">Planosporangium flavigriseum</name>
    <dbReference type="NCBI Taxonomy" id="373681"/>
    <lineage>
        <taxon>Bacteria</taxon>
        <taxon>Bacillati</taxon>
        <taxon>Actinomycetota</taxon>
        <taxon>Actinomycetes</taxon>
        <taxon>Micromonosporales</taxon>
        <taxon>Micromonosporaceae</taxon>
        <taxon>Planosporangium</taxon>
    </lineage>
</organism>
<dbReference type="Proteomes" id="UP000653674">
    <property type="component" value="Unassembled WGS sequence"/>
</dbReference>
<evidence type="ECO:0000256" key="1">
    <source>
        <dbReference type="SAM" id="MobiDB-lite"/>
    </source>
</evidence>